<dbReference type="InterPro" id="IPR020847">
    <property type="entry name" value="AP_endonuclease_F1_BS"/>
</dbReference>
<keyword evidence="6" id="KW-0464">Manganese</keyword>
<feature type="binding site" evidence="6">
    <location>
        <position position="262"/>
    </location>
    <ligand>
        <name>Mg(2+)</name>
        <dbReference type="ChEBI" id="CHEBI:18420"/>
        <label>1</label>
    </ligand>
</feature>
<feature type="active site" description="Proton donor/acceptor" evidence="5">
    <location>
        <position position="159"/>
    </location>
</feature>
<dbReference type="InterPro" id="IPR037493">
    <property type="entry name" value="ExoIII-like"/>
</dbReference>
<evidence type="ECO:0000256" key="5">
    <source>
        <dbReference type="PIRSR" id="PIRSR604808-1"/>
    </source>
</evidence>
<gene>
    <name evidence="9" type="ORF">MUB46_10205</name>
</gene>
<reference evidence="9 10" key="1">
    <citation type="submission" date="2022-04" db="EMBL/GenBank/DDBJ databases">
        <authorList>
            <person name="Ye Y.-Q."/>
            <person name="Du Z.-J."/>
        </authorList>
    </citation>
    <scope>NUCLEOTIDE SEQUENCE [LARGE SCALE GENOMIC DNA]</scope>
    <source>
        <strain evidence="9 10">A6E488</strain>
    </source>
</reference>
<protein>
    <submittedName>
        <fullName evidence="9">Exodeoxyribonuclease III</fullName>
    </submittedName>
</protein>
<feature type="active site" evidence="5">
    <location>
        <position position="111"/>
    </location>
</feature>
<dbReference type="AlphaFoldDB" id="A0AAW5R135"/>
<dbReference type="InterPro" id="IPR036691">
    <property type="entry name" value="Endo/exonu/phosph_ase_sf"/>
</dbReference>
<evidence type="ECO:0000313" key="10">
    <source>
        <dbReference type="Proteomes" id="UP001320898"/>
    </source>
</evidence>
<name>A0AAW5R135_9HYPH</name>
<feature type="active site" description="Proton acceptor" evidence="5">
    <location>
        <position position="263"/>
    </location>
</feature>
<dbReference type="PROSITE" id="PS51435">
    <property type="entry name" value="AP_NUCLEASE_F1_4"/>
    <property type="match status" value="1"/>
</dbReference>
<feature type="binding site" evidence="6">
    <location>
        <position position="9"/>
    </location>
    <ligand>
        <name>Mg(2+)</name>
        <dbReference type="ChEBI" id="CHEBI:18420"/>
        <label>1</label>
    </ligand>
</feature>
<dbReference type="GO" id="GO:0006281">
    <property type="term" value="P:DNA repair"/>
    <property type="evidence" value="ECO:0007669"/>
    <property type="project" value="InterPro"/>
</dbReference>
<organism evidence="9 10">
    <name type="scientific">Microbaculum marinisediminis</name>
    <dbReference type="NCBI Taxonomy" id="2931392"/>
    <lineage>
        <taxon>Bacteria</taxon>
        <taxon>Pseudomonadati</taxon>
        <taxon>Pseudomonadota</taxon>
        <taxon>Alphaproteobacteria</taxon>
        <taxon>Hyphomicrobiales</taxon>
        <taxon>Tepidamorphaceae</taxon>
        <taxon>Microbaculum</taxon>
    </lineage>
</organism>
<sequence>MPLTIATWNINSVRLRQDLVARLAAEKAPDVICLQETKCPNASFPSKAFEKLGYTHIAVNGQKGYHGVAVLSRRPMREVVARPFCDMGDSRHIAVDVEARGGRSVRIHNFYVPAGGDEPDPEVNPKFAHKLAFLDEMTDWFGTETEAVAPADGAIVLGDLNIAPLEDDVWSHKQLLRVVSHTPVETERLEQVRRALDWVDVVRRDIPPPEKLYTWWSYRAKDWAAADKGRRLDHVWLSNGFSDACDRVEVLREARGWERPSDHVPIIVRLDV</sequence>
<dbReference type="GO" id="GO:0004519">
    <property type="term" value="F:endonuclease activity"/>
    <property type="evidence" value="ECO:0007669"/>
    <property type="project" value="InterPro"/>
</dbReference>
<evidence type="ECO:0000256" key="1">
    <source>
        <dbReference type="ARBA" id="ARBA00007092"/>
    </source>
</evidence>
<feature type="binding site" evidence="6">
    <location>
        <position position="36"/>
    </location>
    <ligand>
        <name>Mg(2+)</name>
        <dbReference type="ChEBI" id="CHEBI:18420"/>
        <label>1</label>
    </ligand>
</feature>
<evidence type="ECO:0000256" key="3">
    <source>
        <dbReference type="ARBA" id="ARBA00022801"/>
    </source>
</evidence>
<dbReference type="InterPro" id="IPR004808">
    <property type="entry name" value="AP_endonuc_1"/>
</dbReference>
<dbReference type="SUPFAM" id="SSF56219">
    <property type="entry name" value="DNase I-like"/>
    <property type="match status" value="1"/>
</dbReference>
<dbReference type="Proteomes" id="UP001320898">
    <property type="component" value="Unassembled WGS sequence"/>
</dbReference>
<feature type="domain" description="Endonuclease/exonuclease/phosphatase" evidence="8">
    <location>
        <begin position="6"/>
        <end position="263"/>
    </location>
</feature>
<feature type="site" description="Interaction with DNA substrate" evidence="7">
    <location>
        <position position="263"/>
    </location>
</feature>
<evidence type="ECO:0000256" key="4">
    <source>
        <dbReference type="ARBA" id="ARBA00022842"/>
    </source>
</evidence>
<evidence type="ECO:0000256" key="6">
    <source>
        <dbReference type="PIRSR" id="PIRSR604808-2"/>
    </source>
</evidence>
<dbReference type="GO" id="GO:0046872">
    <property type="term" value="F:metal ion binding"/>
    <property type="evidence" value="ECO:0007669"/>
    <property type="project" value="UniProtKB-KW"/>
</dbReference>
<feature type="binding site" evidence="6">
    <location>
        <position position="159"/>
    </location>
    <ligand>
        <name>Mg(2+)</name>
        <dbReference type="ChEBI" id="CHEBI:18420"/>
        <label>1</label>
    </ligand>
</feature>
<evidence type="ECO:0000256" key="2">
    <source>
        <dbReference type="ARBA" id="ARBA00022723"/>
    </source>
</evidence>
<dbReference type="NCBIfam" id="TIGR00633">
    <property type="entry name" value="xth"/>
    <property type="match status" value="1"/>
</dbReference>
<dbReference type="GO" id="GO:0008311">
    <property type="term" value="F:double-stranded DNA 3'-5' DNA exonuclease activity"/>
    <property type="evidence" value="ECO:0007669"/>
    <property type="project" value="InterPro"/>
</dbReference>
<dbReference type="GO" id="GO:0003677">
    <property type="term" value="F:DNA binding"/>
    <property type="evidence" value="ECO:0007669"/>
    <property type="project" value="InterPro"/>
</dbReference>
<dbReference type="Gene3D" id="3.60.10.10">
    <property type="entry name" value="Endonuclease/exonuclease/phosphatase"/>
    <property type="match status" value="1"/>
</dbReference>
<evidence type="ECO:0000256" key="7">
    <source>
        <dbReference type="PIRSR" id="PIRSR604808-3"/>
    </source>
</evidence>
<keyword evidence="10" id="KW-1185">Reference proteome</keyword>
<comment type="caution">
    <text evidence="9">The sequence shown here is derived from an EMBL/GenBank/DDBJ whole genome shotgun (WGS) entry which is preliminary data.</text>
</comment>
<proteinExistence type="inferred from homology"/>
<feature type="site" description="Transition state stabilizer" evidence="7">
    <location>
        <position position="161"/>
    </location>
</feature>
<dbReference type="Pfam" id="PF03372">
    <property type="entry name" value="Exo_endo_phos"/>
    <property type="match status" value="1"/>
</dbReference>
<dbReference type="PROSITE" id="PS00726">
    <property type="entry name" value="AP_NUCLEASE_F1_1"/>
    <property type="match status" value="1"/>
</dbReference>
<keyword evidence="4 6" id="KW-0460">Magnesium</keyword>
<dbReference type="PANTHER" id="PTHR43250:SF2">
    <property type="entry name" value="EXODEOXYRIBONUCLEASE III"/>
    <property type="match status" value="1"/>
</dbReference>
<dbReference type="EMBL" id="JALIDZ010000004">
    <property type="protein sequence ID" value="MCT8972230.1"/>
    <property type="molecule type" value="Genomic_DNA"/>
</dbReference>
<feature type="binding site" evidence="6">
    <location>
        <position position="263"/>
    </location>
    <ligand>
        <name>Mg(2+)</name>
        <dbReference type="ChEBI" id="CHEBI:18420"/>
        <label>1</label>
    </ligand>
</feature>
<comment type="similarity">
    <text evidence="1">Belongs to the DNA repair enzymes AP/ExoA family.</text>
</comment>
<accession>A0AAW5R135</accession>
<dbReference type="CDD" id="cd09086">
    <property type="entry name" value="ExoIII-like_AP-endo"/>
    <property type="match status" value="1"/>
</dbReference>
<dbReference type="PANTHER" id="PTHR43250">
    <property type="entry name" value="EXODEOXYRIBONUCLEASE III"/>
    <property type="match status" value="1"/>
</dbReference>
<comment type="cofactor">
    <cofactor evidence="6">
        <name>Mg(2+)</name>
        <dbReference type="ChEBI" id="CHEBI:18420"/>
    </cofactor>
    <cofactor evidence="6">
        <name>Mn(2+)</name>
        <dbReference type="ChEBI" id="CHEBI:29035"/>
    </cofactor>
    <text evidence="6">Probably binds two magnesium or manganese ions per subunit.</text>
</comment>
<feature type="site" description="Important for catalytic activity" evidence="7">
    <location>
        <position position="233"/>
    </location>
</feature>
<evidence type="ECO:0000313" key="9">
    <source>
        <dbReference type="EMBL" id="MCT8972230.1"/>
    </source>
</evidence>
<feature type="binding site" evidence="6">
    <location>
        <position position="161"/>
    </location>
    <ligand>
        <name>Mg(2+)</name>
        <dbReference type="ChEBI" id="CHEBI:18420"/>
        <label>1</label>
    </ligand>
</feature>
<dbReference type="InterPro" id="IPR005135">
    <property type="entry name" value="Endo/exonuclease/phosphatase"/>
</dbReference>
<keyword evidence="3" id="KW-0378">Hydrolase</keyword>
<evidence type="ECO:0000259" key="8">
    <source>
        <dbReference type="Pfam" id="PF03372"/>
    </source>
</evidence>
<keyword evidence="2 6" id="KW-0479">Metal-binding</keyword>
<dbReference type="RefSeq" id="WP_261615798.1">
    <property type="nucleotide sequence ID" value="NZ_JALIDZ010000004.1"/>
</dbReference>